<proteinExistence type="predicted"/>
<reference evidence="2" key="1">
    <citation type="journal article" date="2023" name="bioRxiv">
        <title>Improved chromosome-level genome assembly for marigold (Tagetes erecta).</title>
        <authorList>
            <person name="Jiang F."/>
            <person name="Yuan L."/>
            <person name="Wang S."/>
            <person name="Wang H."/>
            <person name="Xu D."/>
            <person name="Wang A."/>
            <person name="Fan W."/>
        </authorList>
    </citation>
    <scope>NUCLEOTIDE SEQUENCE</scope>
    <source>
        <strain evidence="2">WSJ</strain>
        <tissue evidence="2">Leaf</tissue>
    </source>
</reference>
<comment type="caution">
    <text evidence="2">The sequence shown here is derived from an EMBL/GenBank/DDBJ whole genome shotgun (WGS) entry which is preliminary data.</text>
</comment>
<gene>
    <name evidence="2" type="ORF">QVD17_32130</name>
</gene>
<sequence length="120" mass="13376">MEGEKTTIRSQGEKDGSSGGGVNSSVGGGGGGYESRKKSDHVRIWVKRSGPDTLSQAYMIRFSFYPSKATPICLDPRLFVKRTHSLTSSIQTHIHRSTIITSNQSMLHIQYTYLHHHHPH</sequence>
<evidence type="ECO:0000313" key="3">
    <source>
        <dbReference type="Proteomes" id="UP001229421"/>
    </source>
</evidence>
<accession>A0AAD8NPV6</accession>
<name>A0AAD8NPV6_TARER</name>
<organism evidence="2 3">
    <name type="scientific">Tagetes erecta</name>
    <name type="common">African marigold</name>
    <dbReference type="NCBI Taxonomy" id="13708"/>
    <lineage>
        <taxon>Eukaryota</taxon>
        <taxon>Viridiplantae</taxon>
        <taxon>Streptophyta</taxon>
        <taxon>Embryophyta</taxon>
        <taxon>Tracheophyta</taxon>
        <taxon>Spermatophyta</taxon>
        <taxon>Magnoliopsida</taxon>
        <taxon>eudicotyledons</taxon>
        <taxon>Gunneridae</taxon>
        <taxon>Pentapetalae</taxon>
        <taxon>asterids</taxon>
        <taxon>campanulids</taxon>
        <taxon>Asterales</taxon>
        <taxon>Asteraceae</taxon>
        <taxon>Asteroideae</taxon>
        <taxon>Heliantheae alliance</taxon>
        <taxon>Tageteae</taxon>
        <taxon>Tagetes</taxon>
    </lineage>
</organism>
<dbReference type="AlphaFoldDB" id="A0AAD8NPV6"/>
<feature type="region of interest" description="Disordered" evidence="1">
    <location>
        <begin position="1"/>
        <end position="41"/>
    </location>
</feature>
<evidence type="ECO:0000313" key="2">
    <source>
        <dbReference type="EMBL" id="KAK1416341.1"/>
    </source>
</evidence>
<feature type="compositionally biased region" description="Basic and acidic residues" evidence="1">
    <location>
        <begin position="1"/>
        <end position="16"/>
    </location>
</feature>
<feature type="compositionally biased region" description="Gly residues" evidence="1">
    <location>
        <begin position="17"/>
        <end position="33"/>
    </location>
</feature>
<evidence type="ECO:0000256" key="1">
    <source>
        <dbReference type="SAM" id="MobiDB-lite"/>
    </source>
</evidence>
<dbReference type="Proteomes" id="UP001229421">
    <property type="component" value="Unassembled WGS sequence"/>
</dbReference>
<dbReference type="EMBL" id="JAUHHV010000008">
    <property type="protein sequence ID" value="KAK1416341.1"/>
    <property type="molecule type" value="Genomic_DNA"/>
</dbReference>
<protein>
    <submittedName>
        <fullName evidence="2">Uncharacterized protein</fullName>
    </submittedName>
</protein>
<keyword evidence="3" id="KW-1185">Reference proteome</keyword>